<organism evidence="7 8">
    <name type="scientific">Gluconobacter kondonii</name>
    <dbReference type="NCBI Taxonomy" id="941463"/>
    <lineage>
        <taxon>Bacteria</taxon>
        <taxon>Pseudomonadati</taxon>
        <taxon>Pseudomonadota</taxon>
        <taxon>Alphaproteobacteria</taxon>
        <taxon>Acetobacterales</taxon>
        <taxon>Acetobacteraceae</taxon>
        <taxon>Gluconobacter</taxon>
    </lineage>
</organism>
<sequence length="443" mass="48459">MVACEAETFHPLKMRFSPSTVTRIGRWASLVLPLALTHVRVAGEADLDLLAVLLLLHSSLIGRREGGWDWLREPWVVATFCWWGWQVLCTLWVSPGHGALGQALLAIRFPLAAAALGCWLLRDVVWRRRVLWLTCACGVYIAVQMLVQAVFGRNLFGIPRFHDGTLTGPYEHPRAAAPLSRLILPLLMVGCAVAEKAQSRLMRTFGLCAATILAVGIMVLAGQRMPLVLSLLGIGVCALLYRPMRPAALAAAAMLPVLVLVARVFSPGSFFHLVTLARQQLTHFGQSPYGEIYTHAVVMAQAHPWIGQGYDAYRHFCSDPATFHGLPGLSEAVPERGWLDLCVQHPHNHYLQALVNAGVPGLILFVLMIATWLKAIWPGRDGHAIAIGLFAAVLIQEWPIASTSDFLNLPLSGWGFLLLGLALAYRVLPIRNGFQAGGVRPIS</sequence>
<keyword evidence="4 5" id="KW-0472">Membrane</keyword>
<feature type="transmembrane region" description="Helical" evidence="5">
    <location>
        <begin position="175"/>
        <end position="194"/>
    </location>
</feature>
<feature type="transmembrane region" description="Helical" evidence="5">
    <location>
        <begin position="201"/>
        <end position="219"/>
    </location>
</feature>
<feature type="transmembrane region" description="Helical" evidence="5">
    <location>
        <begin position="407"/>
        <end position="428"/>
    </location>
</feature>
<evidence type="ECO:0000256" key="4">
    <source>
        <dbReference type="ARBA" id="ARBA00023136"/>
    </source>
</evidence>
<proteinExistence type="predicted"/>
<feature type="transmembrane region" description="Helical" evidence="5">
    <location>
        <begin position="130"/>
        <end position="151"/>
    </location>
</feature>
<keyword evidence="8" id="KW-1185">Reference proteome</keyword>
<dbReference type="Proteomes" id="UP001156629">
    <property type="component" value="Unassembled WGS sequence"/>
</dbReference>
<evidence type="ECO:0000256" key="3">
    <source>
        <dbReference type="ARBA" id="ARBA00022989"/>
    </source>
</evidence>
<evidence type="ECO:0000256" key="5">
    <source>
        <dbReference type="SAM" id="Phobius"/>
    </source>
</evidence>
<evidence type="ECO:0000313" key="8">
    <source>
        <dbReference type="Proteomes" id="UP001156629"/>
    </source>
</evidence>
<feature type="transmembrane region" description="Helical" evidence="5">
    <location>
        <begin position="225"/>
        <end position="241"/>
    </location>
</feature>
<keyword evidence="3 5" id="KW-1133">Transmembrane helix</keyword>
<dbReference type="InterPro" id="IPR007016">
    <property type="entry name" value="O-antigen_ligase-rel_domated"/>
</dbReference>
<reference evidence="8" key="1">
    <citation type="journal article" date="2019" name="Int. J. Syst. Evol. Microbiol.">
        <title>The Global Catalogue of Microorganisms (GCM) 10K type strain sequencing project: providing services to taxonomists for standard genome sequencing and annotation.</title>
        <authorList>
            <consortium name="The Broad Institute Genomics Platform"/>
            <consortium name="The Broad Institute Genome Sequencing Center for Infectious Disease"/>
            <person name="Wu L."/>
            <person name="Ma J."/>
        </authorList>
    </citation>
    <scope>NUCLEOTIDE SEQUENCE [LARGE SCALE GENOMIC DNA]</scope>
    <source>
        <strain evidence="8">NBRC 3266</strain>
    </source>
</reference>
<evidence type="ECO:0000313" key="7">
    <source>
        <dbReference type="EMBL" id="GLQ64928.1"/>
    </source>
</evidence>
<dbReference type="PANTHER" id="PTHR37422">
    <property type="entry name" value="TEICHURONIC ACID BIOSYNTHESIS PROTEIN TUAE"/>
    <property type="match status" value="1"/>
</dbReference>
<evidence type="ECO:0000256" key="2">
    <source>
        <dbReference type="ARBA" id="ARBA00022692"/>
    </source>
</evidence>
<dbReference type="GeneID" id="76193629"/>
<comment type="caution">
    <text evidence="7">The sequence shown here is derived from an EMBL/GenBank/DDBJ whole genome shotgun (WGS) entry which is preliminary data.</text>
</comment>
<dbReference type="InterPro" id="IPR051533">
    <property type="entry name" value="WaaL-like"/>
</dbReference>
<dbReference type="PANTHER" id="PTHR37422:SF13">
    <property type="entry name" value="LIPOPOLYSACCHARIDE BIOSYNTHESIS PROTEIN PA4999-RELATED"/>
    <property type="match status" value="1"/>
</dbReference>
<feature type="transmembrane region" description="Helical" evidence="5">
    <location>
        <begin position="99"/>
        <end position="121"/>
    </location>
</feature>
<dbReference type="RefSeq" id="WP_244901285.1">
    <property type="nucleotide sequence ID" value="NZ_BEWP01000001.1"/>
</dbReference>
<evidence type="ECO:0000256" key="1">
    <source>
        <dbReference type="ARBA" id="ARBA00004141"/>
    </source>
</evidence>
<gene>
    <name evidence="7" type="ORF">GCM10007870_05120</name>
</gene>
<feature type="transmembrane region" description="Helical" evidence="5">
    <location>
        <begin position="248"/>
        <end position="266"/>
    </location>
</feature>
<evidence type="ECO:0000259" key="6">
    <source>
        <dbReference type="Pfam" id="PF04932"/>
    </source>
</evidence>
<accession>A0ABQ5WN57</accession>
<name>A0ABQ5WN57_9PROT</name>
<comment type="subcellular location">
    <subcellularLocation>
        <location evidence="1">Membrane</location>
        <topology evidence="1">Multi-pass membrane protein</topology>
    </subcellularLocation>
</comment>
<keyword evidence="2 5" id="KW-0812">Transmembrane</keyword>
<protein>
    <recommendedName>
        <fullName evidence="6">O-antigen ligase-related domain-containing protein</fullName>
    </recommendedName>
</protein>
<feature type="domain" description="O-antigen ligase-related" evidence="6">
    <location>
        <begin position="210"/>
        <end position="366"/>
    </location>
</feature>
<dbReference type="EMBL" id="BSNV01000002">
    <property type="protein sequence ID" value="GLQ64928.1"/>
    <property type="molecule type" value="Genomic_DNA"/>
</dbReference>
<feature type="transmembrane region" description="Helical" evidence="5">
    <location>
        <begin position="350"/>
        <end position="372"/>
    </location>
</feature>
<dbReference type="Pfam" id="PF04932">
    <property type="entry name" value="Wzy_C"/>
    <property type="match status" value="1"/>
</dbReference>
<feature type="transmembrane region" description="Helical" evidence="5">
    <location>
        <begin position="384"/>
        <end position="401"/>
    </location>
</feature>